<dbReference type="EMBL" id="SMZO01000001">
    <property type="protein sequence ID" value="TDL91458.1"/>
    <property type="molecule type" value="Genomic_DNA"/>
</dbReference>
<keyword evidence="3" id="KW-1185">Reference proteome</keyword>
<sequence>MRQDWILDVLADLRTFARQNSYSALAEQLDDTLIVAASELKSGDRHFKAGQTDSHERQAGSAHIWAGGSEIT</sequence>
<proteinExistence type="predicted"/>
<dbReference type="AlphaFoldDB" id="A0A4R6B5W1"/>
<comment type="caution">
    <text evidence="2">The sequence shown here is derived from an EMBL/GenBank/DDBJ whole genome shotgun (WGS) entry which is preliminary data.</text>
</comment>
<feature type="compositionally biased region" description="Basic and acidic residues" evidence="1">
    <location>
        <begin position="46"/>
        <end position="58"/>
    </location>
</feature>
<dbReference type="Proteomes" id="UP000294562">
    <property type="component" value="Unassembled WGS sequence"/>
</dbReference>
<feature type="region of interest" description="Disordered" evidence="1">
    <location>
        <begin position="46"/>
        <end position="72"/>
    </location>
</feature>
<accession>A0A4R6B5W1</accession>
<gene>
    <name evidence="2" type="ORF">E2L05_00700</name>
</gene>
<dbReference type="OrthoDB" id="7659348at2"/>
<name>A0A4R6B5W1_9RHOB</name>
<organism evidence="2 3">
    <name type="scientific">Meridianimarinicoccus aquatilis</name>
    <dbReference type="NCBI Taxonomy" id="2552766"/>
    <lineage>
        <taxon>Bacteria</taxon>
        <taxon>Pseudomonadati</taxon>
        <taxon>Pseudomonadota</taxon>
        <taxon>Alphaproteobacteria</taxon>
        <taxon>Rhodobacterales</taxon>
        <taxon>Paracoccaceae</taxon>
        <taxon>Meridianimarinicoccus</taxon>
    </lineage>
</organism>
<evidence type="ECO:0000313" key="3">
    <source>
        <dbReference type="Proteomes" id="UP000294562"/>
    </source>
</evidence>
<reference evidence="2 3" key="1">
    <citation type="submission" date="2019-03" db="EMBL/GenBank/DDBJ databases">
        <title>Rhodobacteraceae bacterium SM1902, a new member of the family Rhodobacteraceae isolated from Yantai.</title>
        <authorList>
            <person name="Sun Y."/>
        </authorList>
    </citation>
    <scope>NUCLEOTIDE SEQUENCE [LARGE SCALE GENOMIC DNA]</scope>
    <source>
        <strain evidence="2 3">SM1902</strain>
    </source>
</reference>
<evidence type="ECO:0000256" key="1">
    <source>
        <dbReference type="SAM" id="MobiDB-lite"/>
    </source>
</evidence>
<evidence type="ECO:0000313" key="2">
    <source>
        <dbReference type="EMBL" id="TDL91458.1"/>
    </source>
</evidence>
<protein>
    <submittedName>
        <fullName evidence="2">Uncharacterized protein</fullName>
    </submittedName>
</protein>